<name>A0A914DQ38_9BILA</name>
<dbReference type="WBParaSite" id="ACRNAN_scaffold3181.g11328.t1">
    <property type="protein sequence ID" value="ACRNAN_scaffold3181.g11328.t1"/>
    <property type="gene ID" value="ACRNAN_scaffold3181.g11328"/>
</dbReference>
<accession>A0A914DQ38</accession>
<dbReference type="InterPro" id="IPR011330">
    <property type="entry name" value="Glyco_hydro/deAcase_b/a-brl"/>
</dbReference>
<dbReference type="AlphaFoldDB" id="A0A914DQ38"/>
<evidence type="ECO:0000313" key="1">
    <source>
        <dbReference type="Proteomes" id="UP000887540"/>
    </source>
</evidence>
<dbReference type="Proteomes" id="UP000887540">
    <property type="component" value="Unplaced"/>
</dbReference>
<keyword evidence="1" id="KW-1185">Reference proteome</keyword>
<evidence type="ECO:0000313" key="2">
    <source>
        <dbReference type="WBParaSite" id="ACRNAN_scaffold3181.g11328.t1"/>
    </source>
</evidence>
<organism evidence="1 2">
    <name type="scientific">Acrobeloides nanus</name>
    <dbReference type="NCBI Taxonomy" id="290746"/>
    <lineage>
        <taxon>Eukaryota</taxon>
        <taxon>Metazoa</taxon>
        <taxon>Ecdysozoa</taxon>
        <taxon>Nematoda</taxon>
        <taxon>Chromadorea</taxon>
        <taxon>Rhabditida</taxon>
        <taxon>Tylenchina</taxon>
        <taxon>Cephalobomorpha</taxon>
        <taxon>Cephaloboidea</taxon>
        <taxon>Cephalobidae</taxon>
        <taxon>Acrobeloides</taxon>
    </lineage>
</organism>
<reference evidence="2" key="1">
    <citation type="submission" date="2022-11" db="UniProtKB">
        <authorList>
            <consortium name="WormBaseParasite"/>
        </authorList>
    </citation>
    <scope>IDENTIFICATION</scope>
</reference>
<sequence>MGMRCDVPLLFLAQTLFTEQHHWHNHKGPLGFCWEGQYHSACMDEEFTDNESQGVVNVDRIIERFLNYIISRIPTQNHSHFLVMMGDDYTHSQPDHFMLNNEKLINYLNQRVMHLKSFD</sequence>
<dbReference type="Gene3D" id="3.20.110.10">
    <property type="entry name" value="Glycoside hydrolase 38, N terminal domain"/>
    <property type="match status" value="1"/>
</dbReference>
<dbReference type="InterPro" id="IPR027291">
    <property type="entry name" value="Glyco_hydro_38_N_sf"/>
</dbReference>
<dbReference type="GO" id="GO:0005975">
    <property type="term" value="P:carbohydrate metabolic process"/>
    <property type="evidence" value="ECO:0007669"/>
    <property type="project" value="InterPro"/>
</dbReference>
<proteinExistence type="predicted"/>
<protein>
    <submittedName>
        <fullName evidence="2">Uncharacterized protein</fullName>
    </submittedName>
</protein>
<dbReference type="SUPFAM" id="SSF88713">
    <property type="entry name" value="Glycoside hydrolase/deacetylase"/>
    <property type="match status" value="1"/>
</dbReference>